<protein>
    <submittedName>
        <fullName evidence="5">MarR family transcriptional regulator</fullName>
    </submittedName>
</protein>
<dbReference type="PRINTS" id="PR00598">
    <property type="entry name" value="HTHMARR"/>
</dbReference>
<dbReference type="Proteomes" id="UP001060336">
    <property type="component" value="Chromosome"/>
</dbReference>
<sequence length="143" mass="15978">MGKSSNTADAYRLASQVGFNLRRANQRHVSIFSRYVDGLTPTQFATLARLYELGPLSQNKLGRQTAMDSATIKGVVERLLAKDLLTLRPDQNDQRLRIVELTEQGKAAFETAHHQALQAREETLDPLTAEEADMLEALLEKLV</sequence>
<keyword evidence="6" id="KW-1185">Reference proteome</keyword>
<dbReference type="InterPro" id="IPR023187">
    <property type="entry name" value="Tscrpt_reg_MarR-type_CS"/>
</dbReference>
<dbReference type="EMBL" id="CP102480">
    <property type="protein sequence ID" value="UUX49307.1"/>
    <property type="molecule type" value="Genomic_DNA"/>
</dbReference>
<dbReference type="Gene3D" id="1.10.10.10">
    <property type="entry name" value="Winged helix-like DNA-binding domain superfamily/Winged helix DNA-binding domain"/>
    <property type="match status" value="1"/>
</dbReference>
<dbReference type="PROSITE" id="PS01117">
    <property type="entry name" value="HTH_MARR_1"/>
    <property type="match status" value="1"/>
</dbReference>
<evidence type="ECO:0000256" key="2">
    <source>
        <dbReference type="ARBA" id="ARBA00023125"/>
    </source>
</evidence>
<dbReference type="RefSeq" id="WP_257767874.1">
    <property type="nucleotide sequence ID" value="NZ_CP102480.1"/>
</dbReference>
<reference evidence="5" key="1">
    <citation type="submission" date="2022-08" db="EMBL/GenBank/DDBJ databases">
        <title>Nisaea acidiphila sp. nov., isolated from a marine algal debris and emended description of the genus Nisaea Urios et al. 2008.</title>
        <authorList>
            <person name="Kwon K."/>
        </authorList>
    </citation>
    <scope>NUCLEOTIDE SEQUENCE</scope>
    <source>
        <strain evidence="5">MEBiC11861</strain>
    </source>
</reference>
<keyword evidence="1" id="KW-0805">Transcription regulation</keyword>
<keyword evidence="2" id="KW-0238">DNA-binding</keyword>
<dbReference type="GO" id="GO:0003677">
    <property type="term" value="F:DNA binding"/>
    <property type="evidence" value="ECO:0007669"/>
    <property type="project" value="UniProtKB-KW"/>
</dbReference>
<keyword evidence="3" id="KW-0804">Transcription</keyword>
<dbReference type="PROSITE" id="PS50995">
    <property type="entry name" value="HTH_MARR_2"/>
    <property type="match status" value="1"/>
</dbReference>
<dbReference type="GO" id="GO:0003700">
    <property type="term" value="F:DNA-binding transcription factor activity"/>
    <property type="evidence" value="ECO:0007669"/>
    <property type="project" value="InterPro"/>
</dbReference>
<name>A0A9J7ANV0_9PROT</name>
<evidence type="ECO:0000256" key="1">
    <source>
        <dbReference type="ARBA" id="ARBA00023015"/>
    </source>
</evidence>
<dbReference type="PANTHER" id="PTHR33164">
    <property type="entry name" value="TRANSCRIPTIONAL REGULATOR, MARR FAMILY"/>
    <property type="match status" value="1"/>
</dbReference>
<dbReference type="InterPro" id="IPR036390">
    <property type="entry name" value="WH_DNA-bd_sf"/>
</dbReference>
<accession>A0A9J7ANV0</accession>
<evidence type="ECO:0000256" key="3">
    <source>
        <dbReference type="ARBA" id="ARBA00023163"/>
    </source>
</evidence>
<dbReference type="Pfam" id="PF01047">
    <property type="entry name" value="MarR"/>
    <property type="match status" value="1"/>
</dbReference>
<evidence type="ECO:0000313" key="5">
    <source>
        <dbReference type="EMBL" id="UUX49307.1"/>
    </source>
</evidence>
<organism evidence="5 6">
    <name type="scientific">Nisaea acidiphila</name>
    <dbReference type="NCBI Taxonomy" id="1862145"/>
    <lineage>
        <taxon>Bacteria</taxon>
        <taxon>Pseudomonadati</taxon>
        <taxon>Pseudomonadota</taxon>
        <taxon>Alphaproteobacteria</taxon>
        <taxon>Rhodospirillales</taxon>
        <taxon>Thalassobaculaceae</taxon>
        <taxon>Nisaea</taxon>
    </lineage>
</organism>
<dbReference type="PANTHER" id="PTHR33164:SF95">
    <property type="entry name" value="TRANSCRIPTIONAL REGULATOR"/>
    <property type="match status" value="1"/>
</dbReference>
<feature type="domain" description="HTH marR-type" evidence="4">
    <location>
        <begin position="14"/>
        <end position="143"/>
    </location>
</feature>
<dbReference type="SMART" id="SM00347">
    <property type="entry name" value="HTH_MARR"/>
    <property type="match status" value="1"/>
</dbReference>
<dbReference type="AlphaFoldDB" id="A0A9J7ANV0"/>
<evidence type="ECO:0000313" key="6">
    <source>
        <dbReference type="Proteomes" id="UP001060336"/>
    </source>
</evidence>
<dbReference type="InterPro" id="IPR039422">
    <property type="entry name" value="MarR/SlyA-like"/>
</dbReference>
<dbReference type="SUPFAM" id="SSF46785">
    <property type="entry name" value="Winged helix' DNA-binding domain"/>
    <property type="match status" value="1"/>
</dbReference>
<dbReference type="GO" id="GO:0006950">
    <property type="term" value="P:response to stress"/>
    <property type="evidence" value="ECO:0007669"/>
    <property type="project" value="TreeGrafter"/>
</dbReference>
<dbReference type="InterPro" id="IPR000835">
    <property type="entry name" value="HTH_MarR-typ"/>
</dbReference>
<gene>
    <name evidence="5" type="ORF">NUH88_18135</name>
</gene>
<dbReference type="KEGG" id="naci:NUH88_18135"/>
<proteinExistence type="predicted"/>
<dbReference type="InterPro" id="IPR036388">
    <property type="entry name" value="WH-like_DNA-bd_sf"/>
</dbReference>
<evidence type="ECO:0000259" key="4">
    <source>
        <dbReference type="PROSITE" id="PS50995"/>
    </source>
</evidence>